<accession>A0A7W9AUB4</accession>
<feature type="domain" description="Sulfatase-modifying factor enzyme-like" evidence="1">
    <location>
        <begin position="49"/>
        <end position="287"/>
    </location>
</feature>
<evidence type="ECO:0000313" key="2">
    <source>
        <dbReference type="EMBL" id="MBB5700733.1"/>
    </source>
</evidence>
<evidence type="ECO:0000259" key="1">
    <source>
        <dbReference type="Pfam" id="PF03781"/>
    </source>
</evidence>
<gene>
    <name evidence="2" type="ORF">FHS76_000576</name>
</gene>
<dbReference type="GO" id="GO:0120147">
    <property type="term" value="F:formylglycine-generating oxidase activity"/>
    <property type="evidence" value="ECO:0007669"/>
    <property type="project" value="TreeGrafter"/>
</dbReference>
<dbReference type="InterPro" id="IPR016187">
    <property type="entry name" value="CTDL_fold"/>
</dbReference>
<protein>
    <submittedName>
        <fullName evidence="2">Formylglycine-generating enzyme required for sulfatase activity</fullName>
    </submittedName>
</protein>
<dbReference type="PANTHER" id="PTHR23150">
    <property type="entry name" value="SULFATASE MODIFYING FACTOR 1, 2"/>
    <property type="match status" value="1"/>
</dbReference>
<dbReference type="EMBL" id="JACIJG010000002">
    <property type="protein sequence ID" value="MBB5700733.1"/>
    <property type="molecule type" value="Genomic_DNA"/>
</dbReference>
<dbReference type="InterPro" id="IPR051043">
    <property type="entry name" value="Sulfatase_Mod_Factor_Kinase"/>
</dbReference>
<organism evidence="2 3">
    <name type="scientific">Brucella daejeonensis</name>
    <dbReference type="NCBI Taxonomy" id="659015"/>
    <lineage>
        <taxon>Bacteria</taxon>
        <taxon>Pseudomonadati</taxon>
        <taxon>Pseudomonadota</taxon>
        <taxon>Alphaproteobacteria</taxon>
        <taxon>Hyphomicrobiales</taxon>
        <taxon>Brucellaceae</taxon>
        <taxon>Brucella/Ochrobactrum group</taxon>
        <taxon>Brucella</taxon>
    </lineage>
</organism>
<dbReference type="AlphaFoldDB" id="A0A7W9AUB4"/>
<reference evidence="2 3" key="1">
    <citation type="submission" date="2020-08" db="EMBL/GenBank/DDBJ databases">
        <title>Genomic Encyclopedia of Type Strains, Phase IV (KMG-IV): sequencing the most valuable type-strain genomes for metagenomic binning, comparative biology and taxonomic classification.</title>
        <authorList>
            <person name="Goeker M."/>
        </authorList>
    </citation>
    <scope>NUCLEOTIDE SEQUENCE [LARGE SCALE GENOMIC DNA]</scope>
    <source>
        <strain evidence="2 3">DSM 26944</strain>
    </source>
</reference>
<comment type="caution">
    <text evidence="2">The sequence shown here is derived from an EMBL/GenBank/DDBJ whole genome shotgun (WGS) entry which is preliminary data.</text>
</comment>
<dbReference type="RefSeq" id="WP_183647772.1">
    <property type="nucleotide sequence ID" value="NZ_JACIJG010000002.1"/>
</dbReference>
<name>A0A7W9AUB4_9HYPH</name>
<proteinExistence type="predicted"/>
<dbReference type="InterPro" id="IPR005532">
    <property type="entry name" value="SUMF_dom"/>
</dbReference>
<dbReference type="PANTHER" id="PTHR23150:SF19">
    <property type="entry name" value="FORMYLGLYCINE-GENERATING ENZYME"/>
    <property type="match status" value="1"/>
</dbReference>
<evidence type="ECO:0000313" key="3">
    <source>
        <dbReference type="Proteomes" id="UP000555546"/>
    </source>
</evidence>
<dbReference type="SUPFAM" id="SSF56436">
    <property type="entry name" value="C-type lectin-like"/>
    <property type="match status" value="1"/>
</dbReference>
<keyword evidence="3" id="KW-1185">Reference proteome</keyword>
<dbReference type="InterPro" id="IPR042095">
    <property type="entry name" value="SUMF_sf"/>
</dbReference>
<sequence>MAKSTGKNRLRDLAVAVPAVFLAVVAGLAVVDAAGRINGPATGDAIDGPQTVRIEPRSMTYRADGDFQNNNYPVDAPMIERVLARPFDIMKYQVTAGDYQRCIDEGGCQPAEARSEHAPEQEQPIVGVSYTDAQDYAVWLSRKTGERWSLPTDEQWAFAAGSRFADDQLGLTGDDGSNPALRWLRDYEQQSARKRSSEPAVRQSGAFGENELGVADIGGNVWEWTQTCHRRVNVDDEGRIMNETPVCGVYVTNGKHRAAMSSFIRDPKSGGCSVGLPPDNLGFRLVRDKGWYAPMVKQLKDFIA</sequence>
<dbReference type="Pfam" id="PF03781">
    <property type="entry name" value="FGE-sulfatase"/>
    <property type="match status" value="1"/>
</dbReference>
<dbReference type="Proteomes" id="UP000555546">
    <property type="component" value="Unassembled WGS sequence"/>
</dbReference>
<dbReference type="Gene3D" id="3.90.1580.10">
    <property type="entry name" value="paralog of FGE (formylglycine-generating enzyme)"/>
    <property type="match status" value="1"/>
</dbReference>